<evidence type="ECO:0000256" key="2">
    <source>
        <dbReference type="ARBA" id="ARBA00004651"/>
    </source>
</evidence>
<feature type="transmembrane region" description="Helical" evidence="13">
    <location>
        <begin position="178"/>
        <end position="198"/>
    </location>
</feature>
<keyword evidence="5" id="KW-0813">Transport</keyword>
<evidence type="ECO:0000256" key="11">
    <source>
        <dbReference type="ARBA" id="ARBA00023136"/>
    </source>
</evidence>
<evidence type="ECO:0000256" key="7">
    <source>
        <dbReference type="ARBA" id="ARBA00022475"/>
    </source>
</evidence>
<dbReference type="AlphaFoldDB" id="U2QX92"/>
<keyword evidence="9 13" id="KW-1133">Transmembrane helix</keyword>
<feature type="transmembrane region" description="Helical" evidence="13">
    <location>
        <begin position="330"/>
        <end position="357"/>
    </location>
</feature>
<comment type="caution">
    <text evidence="14">The sequence shown here is derived from an EMBL/GenBank/DDBJ whole genome shotgun (WGS) entry which is preliminary data.</text>
</comment>
<dbReference type="EMBL" id="AWVI01000037">
    <property type="protein sequence ID" value="ERK45918.1"/>
    <property type="molecule type" value="Genomic_DNA"/>
</dbReference>
<feature type="transmembrane region" description="Helical" evidence="13">
    <location>
        <begin position="372"/>
        <end position="392"/>
    </location>
</feature>
<comment type="subcellular location">
    <subcellularLocation>
        <location evidence="2">Cell membrane</location>
        <topology evidence="2">Multi-pass membrane protein</topology>
    </subcellularLocation>
</comment>
<keyword evidence="11 13" id="KW-0472">Membrane</keyword>
<feature type="transmembrane region" description="Helical" evidence="13">
    <location>
        <begin position="68"/>
        <end position="94"/>
    </location>
</feature>
<dbReference type="Proteomes" id="UP000016658">
    <property type="component" value="Unassembled WGS sequence"/>
</dbReference>
<name>U2QX92_9FIRM</name>
<dbReference type="PANTHER" id="PTHR43298:SF2">
    <property type="entry name" value="FMN_FAD EXPORTER YEEO-RELATED"/>
    <property type="match status" value="1"/>
</dbReference>
<dbReference type="PIRSF" id="PIRSF006603">
    <property type="entry name" value="DinF"/>
    <property type="match status" value="1"/>
</dbReference>
<dbReference type="Pfam" id="PF01554">
    <property type="entry name" value="MatE"/>
    <property type="match status" value="2"/>
</dbReference>
<evidence type="ECO:0000256" key="3">
    <source>
        <dbReference type="ARBA" id="ARBA00010199"/>
    </source>
</evidence>
<proteinExistence type="inferred from homology"/>
<feature type="transmembrane region" description="Helical" evidence="13">
    <location>
        <begin position="426"/>
        <end position="448"/>
    </location>
</feature>
<feature type="transmembrane region" description="Helical" evidence="13">
    <location>
        <begin position="106"/>
        <end position="128"/>
    </location>
</feature>
<comment type="similarity">
    <text evidence="3">Belongs to the multi antimicrobial extrusion (MATE) (TC 2.A.66.1) family.</text>
</comment>
<evidence type="ECO:0000313" key="14">
    <source>
        <dbReference type="EMBL" id="ERK45918.1"/>
    </source>
</evidence>
<feature type="transmembrane region" description="Helical" evidence="13">
    <location>
        <begin position="204"/>
        <end position="228"/>
    </location>
</feature>
<reference evidence="14 15" key="1">
    <citation type="submission" date="2013-06" db="EMBL/GenBank/DDBJ databases">
        <authorList>
            <person name="Weinstock G."/>
            <person name="Sodergren E."/>
            <person name="Lobos E.A."/>
            <person name="Fulton L."/>
            <person name="Fulton R."/>
            <person name="Courtney L."/>
            <person name="Fronick C."/>
            <person name="O'Laughlin M."/>
            <person name="Godfrey J."/>
            <person name="Wilson R.M."/>
            <person name="Miner T."/>
            <person name="Farmer C."/>
            <person name="Delehaunty K."/>
            <person name="Cordes M."/>
            <person name="Minx P."/>
            <person name="Tomlinson C."/>
            <person name="Chen J."/>
            <person name="Wollam A."/>
            <person name="Pepin K.H."/>
            <person name="Bhonagiri V."/>
            <person name="Zhang X."/>
            <person name="Warren W."/>
            <person name="Mitreva M."/>
            <person name="Mardis E.R."/>
            <person name="Wilson R.K."/>
        </authorList>
    </citation>
    <scope>NUCLEOTIDE SEQUENCE [LARGE SCALE GENOMIC DNA]</scope>
    <source>
        <strain evidence="14 15">ATCC 27803</strain>
    </source>
</reference>
<feature type="transmembrane region" description="Helical" evidence="13">
    <location>
        <begin position="399"/>
        <end position="420"/>
    </location>
</feature>
<keyword evidence="8 13" id="KW-0812">Transmembrane</keyword>
<sequence>MLFKKKADISIILIMNENLIKGSVTKSLLLFALPMILGNMLQQLYNVADTFIVGQFIGSNALAAVGSSFTLMTFLNSIILGLCMGSGVLFSMLYGAKKMDKMKNAFFISFVGIGLLSVALEAGCLLLIDPILSFLQIPLEIWSDTHDYLFYIFLGILFTFLYNYFASLLRALGDSRTPLLFLGVSAIGNIILDIYFIVSLHMGVAGAAIATTMSQALSAIGLFVYVFFQQRDLLPQKEYWYFDKSVFQKIKDYSLLTCVQQSVMNFGILLIQGLVNSFGLVTMSAFAAAVKIDSFAYMPVQDFGNAYSTFVAQNKGAGLEERIRKGTKSAVIVAALFCFLISTIVFNFADTLMLIFIKPEQTEIILKGAEYLRIEGACYLGIGLLFLLYGYYRGVGKPGISVVLTIVSLGTRVLLSYALAPTLGEHMIWWSIPIGWFLADAIGVVQGIRKEKWFSRKRAEDEKVFND</sequence>
<dbReference type="GO" id="GO:0006811">
    <property type="term" value="P:monoatomic ion transport"/>
    <property type="evidence" value="ECO:0007669"/>
    <property type="project" value="UniProtKB-KW"/>
</dbReference>
<dbReference type="InterPro" id="IPR002528">
    <property type="entry name" value="MATE_fam"/>
</dbReference>
<feature type="transmembrane region" description="Helical" evidence="13">
    <location>
        <begin position="148"/>
        <end position="166"/>
    </location>
</feature>
<evidence type="ECO:0000256" key="4">
    <source>
        <dbReference type="ARBA" id="ARBA00020268"/>
    </source>
</evidence>
<comment type="function">
    <text evidence="1">Multidrug efflux pump.</text>
</comment>
<dbReference type="GO" id="GO:0005886">
    <property type="term" value="C:plasma membrane"/>
    <property type="evidence" value="ECO:0007669"/>
    <property type="project" value="UniProtKB-SubCell"/>
</dbReference>
<evidence type="ECO:0000256" key="6">
    <source>
        <dbReference type="ARBA" id="ARBA00022449"/>
    </source>
</evidence>
<dbReference type="CDD" id="cd13138">
    <property type="entry name" value="MATE_yoeA_like"/>
    <property type="match status" value="1"/>
</dbReference>
<dbReference type="InterPro" id="IPR050222">
    <property type="entry name" value="MATE_MdtK"/>
</dbReference>
<keyword evidence="7" id="KW-1003">Cell membrane</keyword>
<keyword evidence="10" id="KW-0406">Ion transport</keyword>
<accession>U2QX92</accession>
<gene>
    <name evidence="14" type="ORF">HMPREF0367_00760</name>
</gene>
<evidence type="ECO:0000256" key="8">
    <source>
        <dbReference type="ARBA" id="ARBA00022692"/>
    </source>
</evidence>
<dbReference type="PATRIC" id="fig|649755.3.peg.699"/>
<dbReference type="NCBIfam" id="TIGR00797">
    <property type="entry name" value="matE"/>
    <property type="match status" value="1"/>
</dbReference>
<dbReference type="HOGENOM" id="CLU_012893_5_0_9"/>
<dbReference type="GO" id="GO:0042910">
    <property type="term" value="F:xenobiotic transmembrane transporter activity"/>
    <property type="evidence" value="ECO:0007669"/>
    <property type="project" value="InterPro"/>
</dbReference>
<evidence type="ECO:0000256" key="5">
    <source>
        <dbReference type="ARBA" id="ARBA00022448"/>
    </source>
</evidence>
<evidence type="ECO:0000256" key="10">
    <source>
        <dbReference type="ARBA" id="ARBA00023065"/>
    </source>
</evidence>
<dbReference type="InterPro" id="IPR048279">
    <property type="entry name" value="MdtK-like"/>
</dbReference>
<protein>
    <recommendedName>
        <fullName evidence="4">Probable multidrug resistance protein NorM</fullName>
    </recommendedName>
    <alternativeName>
        <fullName evidence="12">Multidrug-efflux transporter</fullName>
    </alternativeName>
</protein>
<evidence type="ECO:0000313" key="15">
    <source>
        <dbReference type="Proteomes" id="UP000016658"/>
    </source>
</evidence>
<evidence type="ECO:0000256" key="12">
    <source>
        <dbReference type="ARBA" id="ARBA00031636"/>
    </source>
</evidence>
<evidence type="ECO:0000256" key="1">
    <source>
        <dbReference type="ARBA" id="ARBA00003408"/>
    </source>
</evidence>
<dbReference type="PANTHER" id="PTHR43298">
    <property type="entry name" value="MULTIDRUG RESISTANCE PROTEIN NORM-RELATED"/>
    <property type="match status" value="1"/>
</dbReference>
<evidence type="ECO:0000256" key="13">
    <source>
        <dbReference type="SAM" id="Phobius"/>
    </source>
</evidence>
<organism evidence="14 15">
    <name type="scientific">Faecalitalea cylindroides ATCC 27803</name>
    <dbReference type="NCBI Taxonomy" id="649755"/>
    <lineage>
        <taxon>Bacteria</taxon>
        <taxon>Bacillati</taxon>
        <taxon>Bacillota</taxon>
        <taxon>Erysipelotrichia</taxon>
        <taxon>Erysipelotrichales</taxon>
        <taxon>Erysipelotrichaceae</taxon>
        <taxon>Faecalitalea</taxon>
    </lineage>
</organism>
<dbReference type="GO" id="GO:0015297">
    <property type="term" value="F:antiporter activity"/>
    <property type="evidence" value="ECO:0007669"/>
    <property type="project" value="UniProtKB-KW"/>
</dbReference>
<keyword evidence="6" id="KW-0050">Antiport</keyword>
<evidence type="ECO:0000256" key="9">
    <source>
        <dbReference type="ARBA" id="ARBA00022989"/>
    </source>
</evidence>